<keyword evidence="1" id="KW-0812">Transmembrane</keyword>
<evidence type="ECO:0000256" key="1">
    <source>
        <dbReference type="SAM" id="Phobius"/>
    </source>
</evidence>
<dbReference type="PANTHER" id="PTHR35473">
    <property type="entry name" value="1-ACYL-SN-GLYCEROL-3-PHOSPHATE ACYLTRANSFERASE"/>
    <property type="match status" value="1"/>
</dbReference>
<sequence>MSSTAEMLMTLSIFPYLYFLYVLYRVRQERPELVHPLTYNGFVAMLGFVFFTACTGLYAVKVLGAPTLGHVDYLHGISEAGLTITNGFILSGLRRHLKQLDAKAASGGK</sequence>
<evidence type="ECO:0000313" key="3">
    <source>
        <dbReference type="Proteomes" id="UP000463470"/>
    </source>
</evidence>
<dbReference type="AlphaFoldDB" id="A0A845L6G6"/>
<accession>A0A845L6G6</accession>
<feature type="transmembrane region" description="Helical" evidence="1">
    <location>
        <begin position="73"/>
        <end position="93"/>
    </location>
</feature>
<reference evidence="2 3" key="1">
    <citation type="submission" date="2020-01" db="EMBL/GenBank/DDBJ databases">
        <title>Whole-genome sequence of Heliobacterium undosum DSM 13378.</title>
        <authorList>
            <person name="Kyndt J.A."/>
            <person name="Meyer T.E."/>
        </authorList>
    </citation>
    <scope>NUCLEOTIDE SEQUENCE [LARGE SCALE GENOMIC DNA]</scope>
    <source>
        <strain evidence="2 3">DSM 13378</strain>
    </source>
</reference>
<keyword evidence="1" id="KW-1133">Transmembrane helix</keyword>
<dbReference type="RefSeq" id="WP_161259812.1">
    <property type="nucleotide sequence ID" value="NZ_WXEY01000031.1"/>
</dbReference>
<dbReference type="Pfam" id="PF12159">
    <property type="entry name" value="DUF3593"/>
    <property type="match status" value="1"/>
</dbReference>
<evidence type="ECO:0000313" key="2">
    <source>
        <dbReference type="EMBL" id="MZP31296.1"/>
    </source>
</evidence>
<feature type="transmembrane region" description="Helical" evidence="1">
    <location>
        <begin position="6"/>
        <end position="24"/>
    </location>
</feature>
<keyword evidence="3" id="KW-1185">Reference proteome</keyword>
<feature type="transmembrane region" description="Helical" evidence="1">
    <location>
        <begin position="36"/>
        <end position="61"/>
    </location>
</feature>
<proteinExistence type="predicted"/>
<dbReference type="EMBL" id="WXEY01000031">
    <property type="protein sequence ID" value="MZP31296.1"/>
    <property type="molecule type" value="Genomic_DNA"/>
</dbReference>
<protein>
    <submittedName>
        <fullName evidence="2">DUF3593 domain-containing protein</fullName>
    </submittedName>
</protein>
<dbReference type="Proteomes" id="UP000463470">
    <property type="component" value="Unassembled WGS sequence"/>
</dbReference>
<dbReference type="PANTHER" id="PTHR35473:SF3">
    <property type="entry name" value="1-ACYL-SN-GLYCEROL-3-PHOSPHATE ACYLTRANSFERASE"/>
    <property type="match status" value="1"/>
</dbReference>
<dbReference type="OrthoDB" id="2082843at2"/>
<keyword evidence="1" id="KW-0472">Membrane</keyword>
<gene>
    <name evidence="2" type="ORF">GTO91_16435</name>
</gene>
<organism evidence="2 3">
    <name type="scientific">Heliomicrobium undosum</name>
    <dbReference type="NCBI Taxonomy" id="121734"/>
    <lineage>
        <taxon>Bacteria</taxon>
        <taxon>Bacillati</taxon>
        <taxon>Bacillota</taxon>
        <taxon>Clostridia</taxon>
        <taxon>Eubacteriales</taxon>
        <taxon>Heliobacteriaceae</taxon>
        <taxon>Heliomicrobium</taxon>
    </lineage>
</organism>
<comment type="caution">
    <text evidence="2">The sequence shown here is derived from an EMBL/GenBank/DDBJ whole genome shotgun (WGS) entry which is preliminary data.</text>
</comment>
<name>A0A845L6G6_9FIRM</name>
<dbReference type="InterPro" id="IPR021995">
    <property type="entry name" value="DUF3593"/>
</dbReference>